<keyword evidence="2" id="KW-1185">Reference proteome</keyword>
<dbReference type="KEGG" id="aqt:FN924_13480"/>
<evidence type="ECO:0000313" key="1">
    <source>
        <dbReference type="EMBL" id="QDP41113.1"/>
    </source>
</evidence>
<dbReference type="Proteomes" id="UP000315215">
    <property type="component" value="Chromosome"/>
</dbReference>
<proteinExistence type="predicted"/>
<protein>
    <recommendedName>
        <fullName evidence="3">DUF3951 domain-containing protein</fullName>
    </recommendedName>
</protein>
<dbReference type="AlphaFoldDB" id="A0A516KI91"/>
<gene>
    <name evidence="1" type="ORF">FN924_13480</name>
</gene>
<name>A0A516KI91_9BACI</name>
<dbReference type="EMBL" id="CP041666">
    <property type="protein sequence ID" value="QDP41113.1"/>
    <property type="molecule type" value="Genomic_DNA"/>
</dbReference>
<dbReference type="RefSeq" id="WP_143895326.1">
    <property type="nucleotide sequence ID" value="NZ_CP041666.1"/>
</dbReference>
<accession>A0A516KI91</accession>
<organism evidence="1 2">
    <name type="scientific">Radiobacillus deserti</name>
    <dbReference type="NCBI Taxonomy" id="2594883"/>
    <lineage>
        <taxon>Bacteria</taxon>
        <taxon>Bacillati</taxon>
        <taxon>Bacillota</taxon>
        <taxon>Bacilli</taxon>
        <taxon>Bacillales</taxon>
        <taxon>Bacillaceae</taxon>
        <taxon>Radiobacillus</taxon>
    </lineage>
</organism>
<evidence type="ECO:0008006" key="3">
    <source>
        <dbReference type="Google" id="ProtNLM"/>
    </source>
</evidence>
<evidence type="ECO:0000313" key="2">
    <source>
        <dbReference type="Proteomes" id="UP000315215"/>
    </source>
</evidence>
<sequence>MIYIYLLVVALVVYIGFRIVKKKSLPSNEYTPYDNIVMGRKENIRPELIPYEDTKHVIRYEEDTDWNM</sequence>
<dbReference type="OrthoDB" id="2455398at2"/>
<reference evidence="1 2" key="1">
    <citation type="submission" date="2019-07" db="EMBL/GenBank/DDBJ databases">
        <authorList>
            <person name="Li J."/>
        </authorList>
    </citation>
    <scope>NUCLEOTIDE SEQUENCE [LARGE SCALE GENOMIC DNA]</scope>
    <source>
        <strain evidence="1 2">TKL69</strain>
    </source>
</reference>